<comment type="similarity">
    <text evidence="6">Belongs to the RMD5/GID2 family.</text>
</comment>
<dbReference type="GO" id="GO:0008270">
    <property type="term" value="F:zinc ion binding"/>
    <property type="evidence" value="ECO:0007669"/>
    <property type="project" value="UniProtKB-KW"/>
</dbReference>
<name>A0AAN9U8F5_9PEZI</name>
<protein>
    <recommendedName>
        <fullName evidence="8">GID complex catalytic subunit 2</fullName>
    </recommendedName>
    <alternativeName>
        <fullName evidence="7">Glucose-induced degradation protein 2</fullName>
    </alternativeName>
</protein>
<dbReference type="AlphaFoldDB" id="A0AAN9U8F5"/>
<dbReference type="GO" id="GO:0061630">
    <property type="term" value="F:ubiquitin protein ligase activity"/>
    <property type="evidence" value="ECO:0007669"/>
    <property type="project" value="InterPro"/>
</dbReference>
<evidence type="ECO:0000256" key="4">
    <source>
        <dbReference type="ARBA" id="ARBA00022771"/>
    </source>
</evidence>
<keyword evidence="2" id="KW-0963">Cytoplasm</keyword>
<dbReference type="FunFam" id="3.30.40.10:FF:000143">
    <property type="entry name" value="Regulator of gluconeogenesis Rmd5"/>
    <property type="match status" value="1"/>
</dbReference>
<evidence type="ECO:0000256" key="8">
    <source>
        <dbReference type="ARBA" id="ARBA00080744"/>
    </source>
</evidence>
<dbReference type="PANTHER" id="PTHR12170">
    <property type="entry name" value="MACROPHAGE ERYTHROBLAST ATTACHER-RELATED"/>
    <property type="match status" value="1"/>
</dbReference>
<dbReference type="InterPro" id="IPR006594">
    <property type="entry name" value="LisH"/>
</dbReference>
<proteinExistence type="inferred from homology"/>
<dbReference type="Proteomes" id="UP001320245">
    <property type="component" value="Unassembled WGS sequence"/>
</dbReference>
<dbReference type="CDD" id="cd16652">
    <property type="entry name" value="dRING_Rmd5p-like"/>
    <property type="match status" value="1"/>
</dbReference>
<dbReference type="GO" id="GO:0043161">
    <property type="term" value="P:proteasome-mediated ubiquitin-dependent protein catabolic process"/>
    <property type="evidence" value="ECO:0007669"/>
    <property type="project" value="InterPro"/>
</dbReference>
<keyword evidence="5" id="KW-0862">Zinc</keyword>
<dbReference type="InterPro" id="IPR045098">
    <property type="entry name" value="Fyv10_fam"/>
</dbReference>
<evidence type="ECO:0000256" key="9">
    <source>
        <dbReference type="PROSITE-ProRule" id="PRU01215"/>
    </source>
</evidence>
<dbReference type="Pfam" id="PF10607">
    <property type="entry name" value="CTLH"/>
    <property type="match status" value="1"/>
</dbReference>
<evidence type="ECO:0000256" key="1">
    <source>
        <dbReference type="ARBA" id="ARBA00004496"/>
    </source>
</evidence>
<keyword evidence="3" id="KW-0479">Metal-binding</keyword>
<dbReference type="InterPro" id="IPR027370">
    <property type="entry name" value="Znf-RING_euk"/>
</dbReference>
<dbReference type="PROSITE" id="PS51867">
    <property type="entry name" value="ZF_RING_GID"/>
    <property type="match status" value="1"/>
</dbReference>
<dbReference type="InterPro" id="IPR037683">
    <property type="entry name" value="Rmd5_dRing"/>
</dbReference>
<keyword evidence="13" id="KW-1185">Reference proteome</keyword>
<feature type="zinc finger region" description="RING-Gid-type" evidence="9">
    <location>
        <begin position="424"/>
        <end position="466"/>
    </location>
</feature>
<evidence type="ECO:0000313" key="13">
    <source>
        <dbReference type="Proteomes" id="UP001320245"/>
    </source>
</evidence>
<evidence type="ECO:0000256" key="10">
    <source>
        <dbReference type="SAM" id="MobiDB-lite"/>
    </source>
</evidence>
<gene>
    <name evidence="12" type="ORF">SLS53_004033</name>
</gene>
<evidence type="ECO:0000313" key="12">
    <source>
        <dbReference type="EMBL" id="KAK7743499.1"/>
    </source>
</evidence>
<dbReference type="InterPro" id="IPR013144">
    <property type="entry name" value="CRA_dom"/>
</dbReference>
<evidence type="ECO:0000256" key="5">
    <source>
        <dbReference type="ARBA" id="ARBA00022833"/>
    </source>
</evidence>
<accession>A0AAN9U8F5</accession>
<dbReference type="GO" id="GO:0034657">
    <property type="term" value="C:GID complex"/>
    <property type="evidence" value="ECO:0007669"/>
    <property type="project" value="TreeGrafter"/>
</dbReference>
<evidence type="ECO:0000256" key="3">
    <source>
        <dbReference type="ARBA" id="ARBA00022723"/>
    </source>
</evidence>
<evidence type="ECO:0000259" key="11">
    <source>
        <dbReference type="PROSITE" id="PS51867"/>
    </source>
</evidence>
<feature type="compositionally biased region" description="Acidic residues" evidence="10">
    <location>
        <begin position="181"/>
        <end position="194"/>
    </location>
</feature>
<evidence type="ECO:0000256" key="2">
    <source>
        <dbReference type="ARBA" id="ARBA00022490"/>
    </source>
</evidence>
<comment type="subcellular location">
    <subcellularLocation>
        <location evidence="1">Cytoplasm</location>
    </subcellularLocation>
</comment>
<dbReference type="GO" id="GO:0005737">
    <property type="term" value="C:cytoplasm"/>
    <property type="evidence" value="ECO:0007669"/>
    <property type="project" value="UniProtKB-SubCell"/>
</dbReference>
<feature type="region of interest" description="Disordered" evidence="10">
    <location>
        <begin position="142"/>
        <end position="216"/>
    </location>
</feature>
<dbReference type="PROSITE" id="PS50896">
    <property type="entry name" value="LISH"/>
    <property type="match status" value="1"/>
</dbReference>
<reference evidence="12 13" key="1">
    <citation type="journal article" date="2023" name="PLoS ONE">
        <title>Cytospora paraplurivora sp. nov. isolated from orchards with fruit tree decline syndrome in Ontario, Canada.</title>
        <authorList>
            <person name="Ilyukhin E."/>
            <person name="Nguyen H.D.T."/>
            <person name="Castle A.J."/>
            <person name="Ellouze W."/>
        </authorList>
    </citation>
    <scope>NUCLEOTIDE SEQUENCE [LARGE SCALE GENOMIC DNA]</scope>
    <source>
        <strain evidence="12 13">FDS-564</strain>
    </source>
</reference>
<dbReference type="Gene3D" id="3.30.40.10">
    <property type="entry name" value="Zinc/RING finger domain, C3HC4 (zinc finger)"/>
    <property type="match status" value="1"/>
</dbReference>
<dbReference type="EMBL" id="JAJSPL020000013">
    <property type="protein sequence ID" value="KAK7743499.1"/>
    <property type="molecule type" value="Genomic_DNA"/>
</dbReference>
<dbReference type="InterPro" id="IPR013083">
    <property type="entry name" value="Znf_RING/FYVE/PHD"/>
</dbReference>
<dbReference type="InterPro" id="IPR044063">
    <property type="entry name" value="ZF_RING_GID"/>
</dbReference>
<evidence type="ECO:0000256" key="7">
    <source>
        <dbReference type="ARBA" id="ARBA00075398"/>
    </source>
</evidence>
<dbReference type="SUPFAM" id="SSF57850">
    <property type="entry name" value="RING/U-box"/>
    <property type="match status" value="1"/>
</dbReference>
<dbReference type="GO" id="GO:0005634">
    <property type="term" value="C:nucleus"/>
    <property type="evidence" value="ECO:0007669"/>
    <property type="project" value="TreeGrafter"/>
</dbReference>
<dbReference type="SMART" id="SM00757">
    <property type="entry name" value="CRA"/>
    <property type="match status" value="1"/>
</dbReference>
<sequence>MAYKQDEADIPALLKELDRLANNTTSRLTAAVNDVDKILDILTQAREQIAESPDPHTASLTLARLQNPVSEGFDAINDDLRKVDKARKNYGKVLDKNFPLKSLPTGDDAMAKHPELINRAIAMHLLREGQFNVASTFIQETQAAHQLQEQEPPHEGAGISSNKPRAHRSEPVTQPPPNYDTDMDADHSDEEDDNNTIPNQDSQEAGDLAYEGGDDEPMTEVRTLQSHELQEKFAAMYQILSELKGHNLVPAINWARRNSAELDIRGSDLEFELCKRQYMFLVQRSGGDSLALDEAMRYAQLNFPRFSDRHAKEIAQLASALVYQSNLPDSPYAHLFAEGPGGDGDGDGFDDIASSFTREFCSLLGLSAESPLYVAATAGAISLPRLMKYVEQMTQARASWTTADELAFDTPLPSSMVCHSIFVCPVSKEQTTDKNPPMMLPCGHVLAKESLKNLVKSHQRYKCPYCPVEGLLRDAKQIIL</sequence>
<keyword evidence="4 9" id="KW-0863">Zinc-finger</keyword>
<feature type="domain" description="RING-Gid-type" evidence="11">
    <location>
        <begin position="424"/>
        <end position="466"/>
    </location>
</feature>
<organism evidence="12 13">
    <name type="scientific">Cytospora paraplurivora</name>
    <dbReference type="NCBI Taxonomy" id="2898453"/>
    <lineage>
        <taxon>Eukaryota</taxon>
        <taxon>Fungi</taxon>
        <taxon>Dikarya</taxon>
        <taxon>Ascomycota</taxon>
        <taxon>Pezizomycotina</taxon>
        <taxon>Sordariomycetes</taxon>
        <taxon>Sordariomycetidae</taxon>
        <taxon>Diaporthales</taxon>
        <taxon>Cytosporaceae</taxon>
        <taxon>Cytospora</taxon>
    </lineage>
</organism>
<evidence type="ECO:0000256" key="6">
    <source>
        <dbReference type="ARBA" id="ARBA00061136"/>
    </source>
</evidence>
<dbReference type="InterPro" id="IPR024964">
    <property type="entry name" value="CTLH/CRA"/>
</dbReference>
<comment type="caution">
    <text evidence="12">The sequence shown here is derived from an EMBL/GenBank/DDBJ whole genome shotgun (WGS) entry which is preliminary data.</text>
</comment>
<dbReference type="Pfam" id="PF13445">
    <property type="entry name" value="zf-RING_UBOX"/>
    <property type="match status" value="1"/>
</dbReference>
<dbReference type="PANTHER" id="PTHR12170:SF3">
    <property type="entry name" value="GH10162P"/>
    <property type="match status" value="1"/>
</dbReference>